<feature type="transmembrane region" description="Helical" evidence="1">
    <location>
        <begin position="33"/>
        <end position="50"/>
    </location>
</feature>
<dbReference type="Proteomes" id="UP001190700">
    <property type="component" value="Unassembled WGS sequence"/>
</dbReference>
<accession>A0AAE0GQA4</accession>
<protein>
    <submittedName>
        <fullName evidence="2">Uncharacterized protein</fullName>
    </submittedName>
</protein>
<name>A0AAE0GQA4_9CHLO</name>
<evidence type="ECO:0000313" key="3">
    <source>
        <dbReference type="Proteomes" id="UP001190700"/>
    </source>
</evidence>
<reference evidence="2 3" key="1">
    <citation type="journal article" date="2015" name="Genome Biol. Evol.">
        <title>Comparative Genomics of a Bacterivorous Green Alga Reveals Evolutionary Causalities and Consequences of Phago-Mixotrophic Mode of Nutrition.</title>
        <authorList>
            <person name="Burns J.A."/>
            <person name="Paasch A."/>
            <person name="Narechania A."/>
            <person name="Kim E."/>
        </authorList>
    </citation>
    <scope>NUCLEOTIDE SEQUENCE [LARGE SCALE GENOMIC DNA]</scope>
    <source>
        <strain evidence="2 3">PLY_AMNH</strain>
    </source>
</reference>
<gene>
    <name evidence="2" type="ORF">CYMTET_10163</name>
</gene>
<organism evidence="2 3">
    <name type="scientific">Cymbomonas tetramitiformis</name>
    <dbReference type="NCBI Taxonomy" id="36881"/>
    <lineage>
        <taxon>Eukaryota</taxon>
        <taxon>Viridiplantae</taxon>
        <taxon>Chlorophyta</taxon>
        <taxon>Pyramimonadophyceae</taxon>
        <taxon>Pyramimonadales</taxon>
        <taxon>Pyramimonadaceae</taxon>
        <taxon>Cymbomonas</taxon>
    </lineage>
</organism>
<evidence type="ECO:0000313" key="2">
    <source>
        <dbReference type="EMBL" id="KAK3282083.1"/>
    </source>
</evidence>
<sequence>MLPRAYSSEVKTYAFSGEPSAYDTQDITSVERFSVLFFILIGFFLIWFLKSNSVQIAQTRDKIVSEIQRLNEVPLTEDNYNKLM</sequence>
<proteinExistence type="predicted"/>
<keyword evidence="3" id="KW-1185">Reference proteome</keyword>
<keyword evidence="1" id="KW-0812">Transmembrane</keyword>
<keyword evidence="1" id="KW-0472">Membrane</keyword>
<dbReference type="AlphaFoldDB" id="A0AAE0GQA4"/>
<keyword evidence="1" id="KW-1133">Transmembrane helix</keyword>
<comment type="caution">
    <text evidence="2">The sequence shown here is derived from an EMBL/GenBank/DDBJ whole genome shotgun (WGS) entry which is preliminary data.</text>
</comment>
<evidence type="ECO:0000256" key="1">
    <source>
        <dbReference type="SAM" id="Phobius"/>
    </source>
</evidence>
<dbReference type="EMBL" id="LGRX02003551">
    <property type="protein sequence ID" value="KAK3282083.1"/>
    <property type="molecule type" value="Genomic_DNA"/>
</dbReference>